<keyword evidence="7 10" id="KW-1133">Transmembrane helix</keyword>
<evidence type="ECO:0000256" key="5">
    <source>
        <dbReference type="ARBA" id="ARBA00022692"/>
    </source>
</evidence>
<evidence type="ECO:0000256" key="8">
    <source>
        <dbReference type="ARBA" id="ARBA00023010"/>
    </source>
</evidence>
<comment type="subcellular location">
    <subcellularLocation>
        <location evidence="1">Cell membrane</location>
        <topology evidence="1">Single-pass membrane protein</topology>
    </subcellularLocation>
</comment>
<dbReference type="FunCoup" id="A0A5R8QCW1">
    <property type="interactions" value="189"/>
</dbReference>
<dbReference type="GO" id="GO:0015031">
    <property type="term" value="P:protein transport"/>
    <property type="evidence" value="ECO:0007669"/>
    <property type="project" value="UniProtKB-KW"/>
</dbReference>
<dbReference type="PANTHER" id="PTHR33909">
    <property type="entry name" value="SEC TRANSLOCON ACCESSORY COMPLEX SUBUNIT YAJC"/>
    <property type="match status" value="1"/>
</dbReference>
<accession>A0A5R8QCW1</accession>
<evidence type="ECO:0000256" key="1">
    <source>
        <dbReference type="ARBA" id="ARBA00004162"/>
    </source>
</evidence>
<dbReference type="SMART" id="SM01323">
    <property type="entry name" value="YajC"/>
    <property type="match status" value="1"/>
</dbReference>
<evidence type="ECO:0000256" key="4">
    <source>
        <dbReference type="ARBA" id="ARBA00022475"/>
    </source>
</evidence>
<evidence type="ECO:0000256" key="2">
    <source>
        <dbReference type="ARBA" id="ARBA00006742"/>
    </source>
</evidence>
<evidence type="ECO:0000313" key="11">
    <source>
        <dbReference type="EMBL" id="TLG74342.1"/>
    </source>
</evidence>
<reference evidence="11 12" key="1">
    <citation type="submission" date="2019-05" db="EMBL/GenBank/DDBJ databases">
        <title>Culicoidintestinum kansasii gen. nov., sp. nov. from the gastrointestinal tract of the biting midge, Culicoides sonorensis.</title>
        <authorList>
            <person name="Neupane S."/>
            <person name="Ghosh A."/>
            <person name="Gunther S."/>
            <person name="Martin K."/>
            <person name="Zurek L."/>
        </authorList>
    </citation>
    <scope>NUCLEOTIDE SEQUENCE [LARGE SCALE GENOMIC DNA]</scope>
    <source>
        <strain evidence="11 12">CS-1</strain>
    </source>
</reference>
<gene>
    <name evidence="11" type="primary">yajC</name>
    <name evidence="11" type="ORF">FEZ08_06445</name>
</gene>
<protein>
    <submittedName>
        <fullName evidence="11">Preprotein translocase subunit YajC</fullName>
    </submittedName>
</protein>
<dbReference type="PANTHER" id="PTHR33909:SF1">
    <property type="entry name" value="SEC TRANSLOCON ACCESSORY COMPLEX SUBUNIT YAJC"/>
    <property type="match status" value="1"/>
</dbReference>
<evidence type="ECO:0000256" key="7">
    <source>
        <dbReference type="ARBA" id="ARBA00022989"/>
    </source>
</evidence>
<dbReference type="GO" id="GO:0005886">
    <property type="term" value="C:plasma membrane"/>
    <property type="evidence" value="ECO:0007669"/>
    <property type="project" value="UniProtKB-SubCell"/>
</dbReference>
<dbReference type="PRINTS" id="PR01853">
    <property type="entry name" value="YAJCTRNLCASE"/>
</dbReference>
<proteinExistence type="inferred from homology"/>
<name>A0A5R8QCW1_9FIRM</name>
<dbReference type="AlphaFoldDB" id="A0A5R8QCW1"/>
<keyword evidence="12" id="KW-1185">Reference proteome</keyword>
<dbReference type="NCBIfam" id="TIGR00739">
    <property type="entry name" value="yajC"/>
    <property type="match status" value="1"/>
</dbReference>
<evidence type="ECO:0000256" key="10">
    <source>
        <dbReference type="SAM" id="Phobius"/>
    </source>
</evidence>
<sequence length="95" mass="10636">MQGSELLIYGVLIVGMIAVMYFLIIRPQRKQEKEHQSLLGQIKKGDKVVTTAGMHGIVEKMDDFTIDIRFASGAVIKFDKSAIARLQSEPEEQAK</sequence>
<dbReference type="InParanoid" id="A0A5R8QCW1"/>
<dbReference type="InterPro" id="IPR003849">
    <property type="entry name" value="Preprotein_translocase_YajC"/>
</dbReference>
<keyword evidence="6" id="KW-0653">Protein transport</keyword>
<evidence type="ECO:0000313" key="12">
    <source>
        <dbReference type="Proteomes" id="UP000306912"/>
    </source>
</evidence>
<evidence type="ECO:0000256" key="6">
    <source>
        <dbReference type="ARBA" id="ARBA00022927"/>
    </source>
</evidence>
<keyword evidence="8" id="KW-0811">Translocation</keyword>
<comment type="similarity">
    <text evidence="2">Belongs to the YajC family.</text>
</comment>
<keyword evidence="5 10" id="KW-0812">Transmembrane</keyword>
<dbReference type="RefSeq" id="WP_138190893.1">
    <property type="nucleotide sequence ID" value="NZ_VBWP01000004.1"/>
</dbReference>
<dbReference type="EMBL" id="VBWP01000004">
    <property type="protein sequence ID" value="TLG74342.1"/>
    <property type="molecule type" value="Genomic_DNA"/>
</dbReference>
<evidence type="ECO:0000256" key="9">
    <source>
        <dbReference type="ARBA" id="ARBA00023136"/>
    </source>
</evidence>
<organism evidence="11 12">
    <name type="scientific">Culicoidibacter larvae</name>
    <dbReference type="NCBI Taxonomy" id="2579976"/>
    <lineage>
        <taxon>Bacteria</taxon>
        <taxon>Bacillati</taxon>
        <taxon>Bacillota</taxon>
        <taxon>Culicoidibacteria</taxon>
        <taxon>Culicoidibacterales</taxon>
        <taxon>Culicoidibacteraceae</taxon>
        <taxon>Culicoidibacter</taxon>
    </lineage>
</organism>
<keyword evidence="3" id="KW-0813">Transport</keyword>
<keyword evidence="9 10" id="KW-0472">Membrane</keyword>
<comment type="caution">
    <text evidence="11">The sequence shown here is derived from an EMBL/GenBank/DDBJ whole genome shotgun (WGS) entry which is preliminary data.</text>
</comment>
<dbReference type="Pfam" id="PF02699">
    <property type="entry name" value="YajC"/>
    <property type="match status" value="1"/>
</dbReference>
<feature type="transmembrane region" description="Helical" evidence="10">
    <location>
        <begin position="6"/>
        <end position="25"/>
    </location>
</feature>
<dbReference type="OrthoDB" id="9800132at2"/>
<dbReference type="Proteomes" id="UP000306912">
    <property type="component" value="Unassembled WGS sequence"/>
</dbReference>
<evidence type="ECO:0000256" key="3">
    <source>
        <dbReference type="ARBA" id="ARBA00022448"/>
    </source>
</evidence>
<keyword evidence="4" id="KW-1003">Cell membrane</keyword>